<evidence type="ECO:0000313" key="5">
    <source>
        <dbReference type="Proteomes" id="UP000242637"/>
    </source>
</evidence>
<dbReference type="PANTHER" id="PTHR33175:SF3">
    <property type="entry name" value="DNA-BINDING PROTEIN HU-BETA"/>
    <property type="match status" value="1"/>
</dbReference>
<accession>A0A239VEG9</accession>
<dbReference type="InterPro" id="IPR010992">
    <property type="entry name" value="IHF-like_DNA-bd_dom_sf"/>
</dbReference>
<dbReference type="AlphaFoldDB" id="A0A239VEG9"/>
<dbReference type="PANTHER" id="PTHR33175">
    <property type="entry name" value="DNA-BINDING PROTEIN HU"/>
    <property type="match status" value="1"/>
</dbReference>
<sequence>MHAMAGLPLRHLCGYALGSRDRTGLLWRERTRVNKADLVDALEHRIGGKKAAADAIEAVFDVIIREVAAGGKVGITGFGTFERVDRAARTGRNPRTGESVRIESTAVPKFRPGTAFKMYVAEPETLPKSGPAAARAAAGTAAEVRSRAEATIRANKAKRKAGKNA</sequence>
<dbReference type="Pfam" id="PF00216">
    <property type="entry name" value="Bac_DNA_binding"/>
    <property type="match status" value="1"/>
</dbReference>
<dbReference type="SUPFAM" id="SSF47729">
    <property type="entry name" value="IHF-like DNA-binding proteins"/>
    <property type="match status" value="1"/>
</dbReference>
<dbReference type="GO" id="GO:0030527">
    <property type="term" value="F:structural constituent of chromatin"/>
    <property type="evidence" value="ECO:0007669"/>
    <property type="project" value="InterPro"/>
</dbReference>
<dbReference type="RefSeq" id="WP_231935457.1">
    <property type="nucleotide sequence ID" value="NZ_LT906453.1"/>
</dbReference>
<dbReference type="GO" id="GO:0003677">
    <property type="term" value="F:DNA binding"/>
    <property type="evidence" value="ECO:0007669"/>
    <property type="project" value="UniProtKB-KW"/>
</dbReference>
<protein>
    <submittedName>
        <fullName evidence="4">Histone-like protein</fullName>
    </submittedName>
</protein>
<evidence type="ECO:0000256" key="2">
    <source>
        <dbReference type="ARBA" id="ARBA00023125"/>
    </source>
</evidence>
<keyword evidence="2" id="KW-0238">DNA-binding</keyword>
<dbReference type="InterPro" id="IPR000119">
    <property type="entry name" value="Hist_DNA-bd"/>
</dbReference>
<dbReference type="GeneID" id="63459276"/>
<keyword evidence="5" id="KW-1185">Reference proteome</keyword>
<dbReference type="InterPro" id="IPR020816">
    <property type="entry name" value="Histone-like_DNA-bd_CS"/>
</dbReference>
<reference evidence="4 5" key="1">
    <citation type="submission" date="2017-06" db="EMBL/GenBank/DDBJ databases">
        <authorList>
            <consortium name="Pathogen Informatics"/>
        </authorList>
    </citation>
    <scope>NUCLEOTIDE SEQUENCE [LARGE SCALE GENOMIC DNA]</scope>
    <source>
        <strain evidence="4 5">NCTC13039</strain>
    </source>
</reference>
<evidence type="ECO:0000256" key="1">
    <source>
        <dbReference type="ARBA" id="ARBA00023067"/>
    </source>
</evidence>
<comment type="similarity">
    <text evidence="3">Belongs to the bacterial histone-like protein family.</text>
</comment>
<dbReference type="STRING" id="1121387.GCA_000429885_01050"/>
<dbReference type="EMBL" id="LT906453">
    <property type="protein sequence ID" value="SNV20532.1"/>
    <property type="molecule type" value="Genomic_DNA"/>
</dbReference>
<dbReference type="KEGG" id="dco:SAMEA4475696_1038"/>
<dbReference type="GO" id="GO:0030261">
    <property type="term" value="P:chromosome condensation"/>
    <property type="evidence" value="ECO:0007669"/>
    <property type="project" value="UniProtKB-KW"/>
</dbReference>
<dbReference type="PROSITE" id="PS00045">
    <property type="entry name" value="HISTONE_LIKE"/>
    <property type="match status" value="1"/>
</dbReference>
<dbReference type="GO" id="GO:0005829">
    <property type="term" value="C:cytosol"/>
    <property type="evidence" value="ECO:0007669"/>
    <property type="project" value="TreeGrafter"/>
</dbReference>
<dbReference type="Gene3D" id="4.10.520.10">
    <property type="entry name" value="IHF-like DNA-binding proteins"/>
    <property type="match status" value="1"/>
</dbReference>
<evidence type="ECO:0000313" key="4">
    <source>
        <dbReference type="EMBL" id="SNV20532.1"/>
    </source>
</evidence>
<dbReference type="PRINTS" id="PR01727">
    <property type="entry name" value="DNABINDINGHU"/>
</dbReference>
<name>A0A239VEG9_9MICO</name>
<dbReference type="CDD" id="cd13831">
    <property type="entry name" value="HU"/>
    <property type="match status" value="1"/>
</dbReference>
<keyword evidence="1" id="KW-0226">DNA condensation</keyword>
<dbReference type="Proteomes" id="UP000242637">
    <property type="component" value="Chromosome 1"/>
</dbReference>
<evidence type="ECO:0000256" key="3">
    <source>
        <dbReference type="RuleBase" id="RU003939"/>
    </source>
</evidence>
<dbReference type="SMART" id="SM00411">
    <property type="entry name" value="BHL"/>
    <property type="match status" value="1"/>
</dbReference>
<gene>
    <name evidence="4" type="primary">hup</name>
    <name evidence="4" type="ORF">SAMEA4475696_01038</name>
</gene>
<proteinExistence type="inferred from homology"/>
<organism evidence="4 5">
    <name type="scientific">Dermatophilus congolensis</name>
    <dbReference type="NCBI Taxonomy" id="1863"/>
    <lineage>
        <taxon>Bacteria</taxon>
        <taxon>Bacillati</taxon>
        <taxon>Actinomycetota</taxon>
        <taxon>Actinomycetes</taxon>
        <taxon>Micrococcales</taxon>
        <taxon>Dermatophilaceae</taxon>
        <taxon>Dermatophilus</taxon>
    </lineage>
</organism>